<evidence type="ECO:0000313" key="2">
    <source>
        <dbReference type="EMBL" id="KAL0960607.1"/>
    </source>
</evidence>
<dbReference type="Pfam" id="PF18885">
    <property type="entry name" value="DUF5648"/>
    <property type="match status" value="1"/>
</dbReference>
<reference evidence="3" key="1">
    <citation type="submission" date="2024-06" db="EMBL/GenBank/DDBJ databases">
        <title>Multi-omics analyses provide insights into the biosynthesis of the anticancer antibiotic pleurotin in Hohenbuehelia grisea.</title>
        <authorList>
            <person name="Weaver J.A."/>
            <person name="Alberti F."/>
        </authorList>
    </citation>
    <scope>NUCLEOTIDE SEQUENCE [LARGE SCALE GENOMIC DNA]</scope>
    <source>
        <strain evidence="3">T-177</strain>
    </source>
</reference>
<evidence type="ECO:0000259" key="1">
    <source>
        <dbReference type="Pfam" id="PF18885"/>
    </source>
</evidence>
<accession>A0ABR3JYE6</accession>
<sequence length="158" mass="17266">MPPTDGHTPQVIGPSATGFFRAYSARFQDHLYTTSGTELFNAIATAGYQSQGFAGRIFTTSSSTTVPLIHLVKRAKVNNMYTTSSSEVTSLVQNGYIYMGIVGYVYGTPVAGSVPFYRLYHPGRDDHFYTVNIAERLDNVAADGYLDYGIVAYVLPPN</sequence>
<dbReference type="InterPro" id="IPR043708">
    <property type="entry name" value="DUF5648"/>
</dbReference>
<evidence type="ECO:0000313" key="3">
    <source>
        <dbReference type="Proteomes" id="UP001556367"/>
    </source>
</evidence>
<name>A0ABR3JYE6_9AGAR</name>
<dbReference type="Proteomes" id="UP001556367">
    <property type="component" value="Unassembled WGS sequence"/>
</dbReference>
<protein>
    <recommendedName>
        <fullName evidence="1">DUF5648 domain-containing protein</fullName>
    </recommendedName>
</protein>
<dbReference type="EMBL" id="JASNQZ010000001">
    <property type="protein sequence ID" value="KAL0960607.1"/>
    <property type="molecule type" value="Genomic_DNA"/>
</dbReference>
<proteinExistence type="predicted"/>
<keyword evidence="3" id="KW-1185">Reference proteome</keyword>
<gene>
    <name evidence="2" type="ORF">HGRIS_005639</name>
</gene>
<organism evidence="2 3">
    <name type="scientific">Hohenbuehelia grisea</name>
    <dbReference type="NCBI Taxonomy" id="104357"/>
    <lineage>
        <taxon>Eukaryota</taxon>
        <taxon>Fungi</taxon>
        <taxon>Dikarya</taxon>
        <taxon>Basidiomycota</taxon>
        <taxon>Agaricomycotina</taxon>
        <taxon>Agaricomycetes</taxon>
        <taxon>Agaricomycetidae</taxon>
        <taxon>Agaricales</taxon>
        <taxon>Pleurotineae</taxon>
        <taxon>Pleurotaceae</taxon>
        <taxon>Hohenbuehelia</taxon>
    </lineage>
</organism>
<comment type="caution">
    <text evidence="2">The sequence shown here is derived from an EMBL/GenBank/DDBJ whole genome shotgun (WGS) entry which is preliminary data.</text>
</comment>
<feature type="domain" description="DUF5648" evidence="1">
    <location>
        <begin position="19"/>
        <end position="155"/>
    </location>
</feature>